<dbReference type="EMBL" id="QZVS01000088">
    <property type="protein sequence ID" value="RJT87640.1"/>
    <property type="molecule type" value="Genomic_DNA"/>
</dbReference>
<organism evidence="1 2">
    <name type="scientific">Cryobacterium melibiosiphilum</name>
    <dbReference type="NCBI Taxonomy" id="995039"/>
    <lineage>
        <taxon>Bacteria</taxon>
        <taxon>Bacillati</taxon>
        <taxon>Actinomycetota</taxon>
        <taxon>Actinomycetes</taxon>
        <taxon>Micrococcales</taxon>
        <taxon>Microbacteriaceae</taxon>
        <taxon>Cryobacterium</taxon>
    </lineage>
</organism>
<gene>
    <name evidence="1" type="ORF">D6T64_13640</name>
</gene>
<evidence type="ECO:0000313" key="2">
    <source>
        <dbReference type="Proteomes" id="UP000272015"/>
    </source>
</evidence>
<proteinExistence type="predicted"/>
<dbReference type="AlphaFoldDB" id="A0A3A5MBZ7"/>
<name>A0A3A5MBZ7_9MICO</name>
<sequence>MYFSESNPEDFPAPPTIAEVTARFRVPVMSLVSQPALELRSVSTTESSMNGEPALLTTVSLSYTFWQVPGDHADPANLADLGAADLAALDAPPIRPLPDWLMAQRALIRYPMLWEAVMTTRPSNDGWQTPESTLVDHVNYVVMNTFREQRAAGGFPGELDSPATTAHIEHTSVRVDGADLPGMHLDTDPNVYGVGVAFTDRILTAVIARDHLTDITLAFETLASHPPAG</sequence>
<keyword evidence="2" id="KW-1185">Reference proteome</keyword>
<evidence type="ECO:0000313" key="1">
    <source>
        <dbReference type="EMBL" id="RJT87640.1"/>
    </source>
</evidence>
<protein>
    <submittedName>
        <fullName evidence="1">Uncharacterized protein</fullName>
    </submittedName>
</protein>
<reference evidence="1 2" key="1">
    <citation type="submission" date="2018-09" db="EMBL/GenBank/DDBJ databases">
        <title>Novel species of Cryobacterium.</title>
        <authorList>
            <person name="Liu Q."/>
            <person name="Xin Y.-H."/>
        </authorList>
    </citation>
    <scope>NUCLEOTIDE SEQUENCE [LARGE SCALE GENOMIC DNA]</scope>
    <source>
        <strain evidence="1 2">Hh39</strain>
    </source>
</reference>
<accession>A0A3A5MBZ7</accession>
<dbReference type="Proteomes" id="UP000272015">
    <property type="component" value="Unassembled WGS sequence"/>
</dbReference>
<comment type="caution">
    <text evidence="1">The sequence shown here is derived from an EMBL/GenBank/DDBJ whole genome shotgun (WGS) entry which is preliminary data.</text>
</comment>